<name>A0A7V5U3E7_9BACT</name>
<protein>
    <recommendedName>
        <fullName evidence="1">DUF8082 domain-containing protein</fullName>
    </recommendedName>
</protein>
<feature type="domain" description="DUF8082" evidence="1">
    <location>
        <begin position="129"/>
        <end position="196"/>
    </location>
</feature>
<dbReference type="EMBL" id="DROK01000283">
    <property type="protein sequence ID" value="HHI98099.1"/>
    <property type="molecule type" value="Genomic_DNA"/>
</dbReference>
<accession>A0A7V5U3E7</accession>
<dbReference type="Proteomes" id="UP000886101">
    <property type="component" value="Unassembled WGS sequence"/>
</dbReference>
<evidence type="ECO:0000313" key="2">
    <source>
        <dbReference type="EMBL" id="HHI98099.1"/>
    </source>
</evidence>
<evidence type="ECO:0000259" key="1">
    <source>
        <dbReference type="Pfam" id="PF26309"/>
    </source>
</evidence>
<organism evidence="2">
    <name type="scientific">Thermodesulfatator atlanticus</name>
    <dbReference type="NCBI Taxonomy" id="501497"/>
    <lineage>
        <taxon>Bacteria</taxon>
        <taxon>Pseudomonadati</taxon>
        <taxon>Thermodesulfobacteriota</taxon>
        <taxon>Thermodesulfobacteria</taxon>
        <taxon>Thermodesulfobacteriales</taxon>
        <taxon>Thermodesulfatatoraceae</taxon>
        <taxon>Thermodesulfatator</taxon>
    </lineage>
</organism>
<comment type="caution">
    <text evidence="2">The sequence shown here is derived from an EMBL/GenBank/DDBJ whole genome shotgun (WGS) entry which is preliminary data.</text>
</comment>
<dbReference type="AlphaFoldDB" id="A0A7V5U3E7"/>
<gene>
    <name evidence="2" type="ORF">ENJ96_09665</name>
</gene>
<dbReference type="InterPro" id="IPR058395">
    <property type="entry name" value="DUF8082"/>
</dbReference>
<proteinExistence type="predicted"/>
<dbReference type="Pfam" id="PF26309">
    <property type="entry name" value="DUF8082"/>
    <property type="match status" value="1"/>
</dbReference>
<reference evidence="2" key="1">
    <citation type="journal article" date="2020" name="mSystems">
        <title>Genome- and Community-Level Interaction Insights into Carbon Utilization and Element Cycling Functions of Hydrothermarchaeota in Hydrothermal Sediment.</title>
        <authorList>
            <person name="Zhou Z."/>
            <person name="Liu Y."/>
            <person name="Xu W."/>
            <person name="Pan J."/>
            <person name="Luo Z.H."/>
            <person name="Li M."/>
        </authorList>
    </citation>
    <scope>NUCLEOTIDE SEQUENCE [LARGE SCALE GENOMIC DNA]</scope>
    <source>
        <strain evidence="2">HyVt-533</strain>
    </source>
</reference>
<sequence>MKSLLTSLIKLEDVNGVLVSREGSPIFAHLPEVFGPELQEVLFHSFEELYTTFKQSGRDQPEELVVLFERGSLVVKDLKGYQVLLILKTATPSPLVSVALNTLSLKLEKLAQKPRLPSEDQELIPLVLFNELVRFLLPYYGPAAKLMVKKALKQADAKEKGLPLTNASLFLKVLRSEIDDPALAQKVLNKAKEIIRSGRIK</sequence>